<keyword evidence="4" id="KW-1185">Reference proteome</keyword>
<evidence type="ECO:0000259" key="2">
    <source>
        <dbReference type="Pfam" id="PF21607"/>
    </source>
</evidence>
<dbReference type="InterPro" id="IPR014179">
    <property type="entry name" value="PfaD-like_TIM-barrel"/>
</dbReference>
<dbReference type="InterPro" id="IPR040981">
    <property type="entry name" value="PfaD_N"/>
</dbReference>
<comment type="caution">
    <text evidence="3">The sequence shown here is derived from an EMBL/GenBank/DDBJ whole genome shotgun (WGS) entry which is preliminary data.</text>
</comment>
<dbReference type="SUPFAM" id="SSF51395">
    <property type="entry name" value="FMN-linked oxidoreductases"/>
    <property type="match status" value="1"/>
</dbReference>
<dbReference type="EMBL" id="JACWZY010000043">
    <property type="protein sequence ID" value="MBD2705060.1"/>
    <property type="molecule type" value="Genomic_DNA"/>
</dbReference>
<name>A0A927AVA1_9BACT</name>
<gene>
    <name evidence="3" type="ORF">IC229_30825</name>
</gene>
<dbReference type="PANTHER" id="PTHR32332">
    <property type="entry name" value="2-NITROPROPANE DIOXYGENASE"/>
    <property type="match status" value="1"/>
</dbReference>
<dbReference type="AlphaFoldDB" id="A0A927AVA1"/>
<feature type="domain" description="Fatty acid synthase subunit PfaD N-terminal" evidence="1">
    <location>
        <begin position="4"/>
        <end position="64"/>
    </location>
</feature>
<dbReference type="Pfam" id="PF18328">
    <property type="entry name" value="PfaD_N"/>
    <property type="match status" value="1"/>
</dbReference>
<dbReference type="PANTHER" id="PTHR32332:SF20">
    <property type="entry name" value="2-NITROPROPANE DIOXYGENASE-LIKE PROTEIN"/>
    <property type="match status" value="1"/>
</dbReference>
<reference evidence="3" key="1">
    <citation type="submission" date="2020-09" db="EMBL/GenBank/DDBJ databases">
        <authorList>
            <person name="Kim M.K."/>
        </authorList>
    </citation>
    <scope>NUCLEOTIDE SEQUENCE</scope>
    <source>
        <strain evidence="3">BT702</strain>
    </source>
</reference>
<dbReference type="Pfam" id="PF03060">
    <property type="entry name" value="NMO"/>
    <property type="match status" value="1"/>
</dbReference>
<organism evidence="3 4">
    <name type="scientific">Spirosoma profusum</name>
    <dbReference type="NCBI Taxonomy" id="2771354"/>
    <lineage>
        <taxon>Bacteria</taxon>
        <taxon>Pseudomonadati</taxon>
        <taxon>Bacteroidota</taxon>
        <taxon>Cytophagia</taxon>
        <taxon>Cytophagales</taxon>
        <taxon>Cytophagaceae</taxon>
        <taxon>Spirosoma</taxon>
    </lineage>
</organism>
<proteinExistence type="predicted"/>
<dbReference type="InterPro" id="IPR049489">
    <property type="entry name" value="FabD-like_helical_ins"/>
</dbReference>
<protein>
    <submittedName>
        <fullName evidence="3">PfaD family polyunsaturated fatty acid/polyketide biosynthesis protein</fullName>
    </submittedName>
</protein>
<evidence type="ECO:0000313" key="4">
    <source>
        <dbReference type="Proteomes" id="UP000598820"/>
    </source>
</evidence>
<dbReference type="NCBIfam" id="TIGR02814">
    <property type="entry name" value="pfaD_fam"/>
    <property type="match status" value="1"/>
</dbReference>
<evidence type="ECO:0000313" key="3">
    <source>
        <dbReference type="EMBL" id="MBD2705060.1"/>
    </source>
</evidence>
<evidence type="ECO:0000259" key="1">
    <source>
        <dbReference type="Pfam" id="PF18328"/>
    </source>
</evidence>
<dbReference type="InterPro" id="IPR013785">
    <property type="entry name" value="Aldolase_TIM"/>
</dbReference>
<accession>A0A927AVA1</accession>
<dbReference type="CDD" id="cd04742">
    <property type="entry name" value="NPD_FabD"/>
    <property type="match status" value="1"/>
</dbReference>
<dbReference type="Pfam" id="PF21607">
    <property type="entry name" value="FabD_helical_ins"/>
    <property type="match status" value="1"/>
</dbReference>
<dbReference type="Gene3D" id="3.20.20.70">
    <property type="entry name" value="Aldolase class I"/>
    <property type="match status" value="1"/>
</dbReference>
<sequence>MAKWFGSRQTVTFDESGIRQLLESAQEPCFWVRDAQGRIGITTSFGTSDLSQLCSMELLATQPPFQAEQFGDPSFRKVYGTRYNYMAGAMANGIASEELVIALGKAGLLASFGAGGLVPSRIERAIDTIQQALPNGPYAFNLIHSPAEEALEREAVNLYLKKGVTIIEASAFLSLTEHVVRYRAAGLHRRPDGSIQVINRIIAKVSRLEVATVFLKPAPDTILQKLVETGAITSEQASMAADVPMADDITVEADSGGHTDKRSLVCLLPAILSLRDQLQDETPYTHPVRIGAAGGISTPEAVAGAFAMGAAYVVTGSINQGCREAGTSDHVRAVLAQVNMTDVMMAPAADMFEMGVKLQVAKKGTLFGLRAQKLYDLYNAHPSWEAIPEQERMNLEKTLLGESFDAIWSQCLTFFAERDPEQITLATANPKRKMALVFRWYLGLSSVWANRGVAGRELDYQIWCGPAMGSFNQWVKGTRLESWQNRRVADVAYQLLNGAAYLNRVQYLAMMGIHLDSSYRKVSVTA</sequence>
<dbReference type="Proteomes" id="UP000598820">
    <property type="component" value="Unassembled WGS sequence"/>
</dbReference>
<feature type="domain" description="[Acyl-carrier-protein] S-malonyltransferase-like inserted helical" evidence="2">
    <location>
        <begin position="381"/>
        <end position="460"/>
    </location>
</feature>